<organism evidence="2 3">
    <name type="scientific">Cobetia marina</name>
    <name type="common">Deleya marina</name>
    <dbReference type="NCBI Taxonomy" id="28258"/>
    <lineage>
        <taxon>Bacteria</taxon>
        <taxon>Pseudomonadati</taxon>
        <taxon>Pseudomonadota</taxon>
        <taxon>Gammaproteobacteria</taxon>
        <taxon>Oceanospirillales</taxon>
        <taxon>Halomonadaceae</taxon>
        <taxon>Cobetia</taxon>
    </lineage>
</organism>
<keyword evidence="3" id="KW-1185">Reference proteome</keyword>
<evidence type="ECO:0000313" key="3">
    <source>
        <dbReference type="Proteomes" id="UP001378242"/>
    </source>
</evidence>
<evidence type="ECO:0000313" key="2">
    <source>
        <dbReference type="EMBL" id="MEL0616819.1"/>
    </source>
</evidence>
<feature type="compositionally biased region" description="Basic and acidic residues" evidence="1">
    <location>
        <begin position="65"/>
        <end position="78"/>
    </location>
</feature>
<accession>A0ABU9GEB9</accession>
<proteinExistence type="predicted"/>
<comment type="caution">
    <text evidence="2">The sequence shown here is derived from an EMBL/GenBank/DDBJ whole genome shotgun (WGS) entry which is preliminary data.</text>
</comment>
<reference evidence="2 3" key="1">
    <citation type="submission" date="2024-02" db="EMBL/GenBank/DDBJ databases">
        <title>Bacteria isolated from the canopy kelp, Nereocystis luetkeana.</title>
        <authorList>
            <person name="Pfister C.A."/>
            <person name="Younker I.T."/>
            <person name="Light S.H."/>
        </authorList>
    </citation>
    <scope>NUCLEOTIDE SEQUENCE [LARGE SCALE GENOMIC DNA]</scope>
    <source>
        <strain evidence="2 3">TI.5.07</strain>
    </source>
</reference>
<protein>
    <submittedName>
        <fullName evidence="2">Uncharacterized protein</fullName>
    </submittedName>
</protein>
<evidence type="ECO:0000256" key="1">
    <source>
        <dbReference type="SAM" id="MobiDB-lite"/>
    </source>
</evidence>
<dbReference type="EMBL" id="JBAKAP010000007">
    <property type="protein sequence ID" value="MEL0616819.1"/>
    <property type="molecule type" value="Genomic_DNA"/>
</dbReference>
<feature type="region of interest" description="Disordered" evidence="1">
    <location>
        <begin position="65"/>
        <end position="132"/>
    </location>
</feature>
<dbReference type="RefSeq" id="WP_341542340.1">
    <property type="nucleotide sequence ID" value="NZ_JBAKAP010000007.1"/>
</dbReference>
<name>A0ABU9GEB9_COBMA</name>
<dbReference type="Proteomes" id="UP001378242">
    <property type="component" value="Unassembled WGS sequence"/>
</dbReference>
<gene>
    <name evidence="2" type="ORF">V6243_08220</name>
</gene>
<sequence>MHDAIREAHELIGATLRDPGTQRQGRVVGMDLGREQPAIYVLWQESAAAERIDMTPDDFRSLLEHSRARGGERQETATRRHATGAAQRRAKAPSAASRVRKDVARDGAPNDTVSEPDTLQADAMVGARTAQG</sequence>